<feature type="region of interest" description="Disordered" evidence="2">
    <location>
        <begin position="1"/>
        <end position="32"/>
    </location>
</feature>
<dbReference type="RefSeq" id="WP_126628763.1">
    <property type="nucleotide sequence ID" value="NZ_BIFT01000001.1"/>
</dbReference>
<dbReference type="InterPro" id="IPR024983">
    <property type="entry name" value="CHAT_dom"/>
</dbReference>
<dbReference type="InterPro" id="IPR011990">
    <property type="entry name" value="TPR-like_helical_dom_sf"/>
</dbReference>
<dbReference type="EMBL" id="BIFT01000001">
    <property type="protein sequence ID" value="GCE28560.1"/>
    <property type="molecule type" value="Genomic_DNA"/>
</dbReference>
<dbReference type="AlphaFoldDB" id="A0A402BBA1"/>
<evidence type="ECO:0000259" key="3">
    <source>
        <dbReference type="Pfam" id="PF12770"/>
    </source>
</evidence>
<dbReference type="OrthoDB" id="137354at2"/>
<sequence length="1175" mass="132617">MHQHDDQNKPTGEMTNRDVANSQENPSSLDPNSSFDHVRLLQMWLDLPTVREQRRFLESHSYLLEKHVNTLKKAIIAQESEKTNQEKKLREAILLLQDAQRRGGNIQAIRESYINLYGGFALDLPSWLETVEQELIELFKESSPEMTAEARVTLLQGALERIQKDTAIPLVVHATLNLELMSAWMMQQRTSRTQAIEKAFQCGEKALQTFTVASYPYQYATIQRYLGGAYLSRIAGERRENLERAIASYQEALRVLTIDNFPLDYAKIHNNMGIVYGLRIAGERRENLERAIVSYQEALRVHAQNTSSFYYAQTYNNLGIAYKERIEGGRRENLEKTFVCYHEVLRVCTLETFPFEYARVQNNLGIAYQERIVGRHENLERAIASYQEALRVYTPDTFPLEYARVQNNLGKVYARRMMGERRENLEQAIVCHHHALRIRTRNAIPLGYAEIQNDLGYIYTQRIVGESKENLEQAIISYQEALQVYTLQAFPREYRNVHMNLAEVEAQLKNWEGAKESYIAALVAEDLLIILGTGTHGRDAILKEGRDAAIRLGYALSRLECMEDAAIAIERGRAHGLAEAMAFDAADPMLIHNQQRRARYIQVRTTLIAAQAQLHESLPTHLDENVRRHLDLERTTTYRQAKADFDTLIAEIRAANDPGSFMDNPLDSARLHQAAVQLGEGHVLVYLLATPWGGAAIAIQGLHTFSSACFLSLDFPGLTDKFVDSLIETHLNDHSERIIGGLILAQTGQGFERFCQQWEGTTIQAKVQALEAACQQAGQDSSLLQALQTLLADSPFTSFITQPFSSLSQHVLNEMSATCDHSFLQIELDRCLPLLQTMVMDPLVSWLKEHEAAGVTLIPCGYLAIFPLPNLVLASGRTVNETLPTSVVPSTRSLLRSHASRPPSAGITALGDPQENLPWSEAEALTLHSLARQSFLPSAAYIKTRATRERLLSALETSWVVDASCHGSFDTRDFLQSALRLTNNERITMAEMLNHQIDVRGLRLVILSACQTALLDTSGARDEFHSLAAALLQSGAHAVLASQWPVDDQATYLLIVRFIQEWLPRRDYEPPTAALARAQQWLRTVTNQQLLSWHRRLPPSSAQELPTLLPWHPLEDITPAMASSHWQPIPVRGRSTRYDLSDAELIVRLGAQSQDPAVAPYTNPYYWSAFQVIGW</sequence>
<accession>A0A402BBA1</accession>
<dbReference type="InterPro" id="IPR019734">
    <property type="entry name" value="TPR_rpt"/>
</dbReference>
<protein>
    <recommendedName>
        <fullName evidence="3">CHAT domain-containing protein</fullName>
    </recommendedName>
</protein>
<dbReference type="Pfam" id="PF12770">
    <property type="entry name" value="CHAT"/>
    <property type="match status" value="1"/>
</dbReference>
<evidence type="ECO:0000313" key="4">
    <source>
        <dbReference type="EMBL" id="GCE28560.1"/>
    </source>
</evidence>
<organism evidence="4 5">
    <name type="scientific">Dictyobacter alpinus</name>
    <dbReference type="NCBI Taxonomy" id="2014873"/>
    <lineage>
        <taxon>Bacteria</taxon>
        <taxon>Bacillati</taxon>
        <taxon>Chloroflexota</taxon>
        <taxon>Ktedonobacteria</taxon>
        <taxon>Ktedonobacterales</taxon>
        <taxon>Dictyobacteraceae</taxon>
        <taxon>Dictyobacter</taxon>
    </lineage>
</organism>
<dbReference type="PANTHER" id="PTHR10098">
    <property type="entry name" value="RAPSYN-RELATED"/>
    <property type="match status" value="1"/>
</dbReference>
<comment type="caution">
    <text evidence="4">The sequence shown here is derived from an EMBL/GenBank/DDBJ whole genome shotgun (WGS) entry which is preliminary data.</text>
</comment>
<keyword evidence="5" id="KW-1185">Reference proteome</keyword>
<feature type="coiled-coil region" evidence="1">
    <location>
        <begin position="468"/>
        <end position="521"/>
    </location>
</feature>
<evidence type="ECO:0000256" key="2">
    <source>
        <dbReference type="SAM" id="MobiDB-lite"/>
    </source>
</evidence>
<dbReference type="Gene3D" id="1.25.40.10">
    <property type="entry name" value="Tetratricopeptide repeat domain"/>
    <property type="match status" value="2"/>
</dbReference>
<dbReference type="Proteomes" id="UP000287171">
    <property type="component" value="Unassembled WGS sequence"/>
</dbReference>
<feature type="compositionally biased region" description="Polar residues" evidence="2">
    <location>
        <begin position="9"/>
        <end position="32"/>
    </location>
</feature>
<reference evidence="5" key="1">
    <citation type="submission" date="2018-12" db="EMBL/GenBank/DDBJ databases">
        <title>Tengunoibacter tsumagoiensis gen. nov., sp. nov., Dictyobacter kobayashii sp. nov., D. alpinus sp. nov., and D. joshuensis sp. nov. and description of Dictyobacteraceae fam. nov. within the order Ktedonobacterales isolated from Tengu-no-mugimeshi.</title>
        <authorList>
            <person name="Wang C.M."/>
            <person name="Zheng Y."/>
            <person name="Sakai Y."/>
            <person name="Toyoda A."/>
            <person name="Minakuchi Y."/>
            <person name="Abe K."/>
            <person name="Yokota A."/>
            <person name="Yabe S."/>
        </authorList>
    </citation>
    <scope>NUCLEOTIDE SEQUENCE [LARGE SCALE GENOMIC DNA]</scope>
    <source>
        <strain evidence="5">Uno16</strain>
    </source>
</reference>
<proteinExistence type="predicted"/>
<feature type="domain" description="CHAT" evidence="3">
    <location>
        <begin position="832"/>
        <end position="1174"/>
    </location>
</feature>
<keyword evidence="1" id="KW-0175">Coiled coil</keyword>
<evidence type="ECO:0000256" key="1">
    <source>
        <dbReference type="SAM" id="Coils"/>
    </source>
</evidence>
<feature type="coiled-coil region" evidence="1">
    <location>
        <begin position="239"/>
        <end position="305"/>
    </location>
</feature>
<name>A0A402BBA1_9CHLR</name>
<gene>
    <name evidence="4" type="ORF">KDA_40440</name>
</gene>
<dbReference type="SMART" id="SM00028">
    <property type="entry name" value="TPR"/>
    <property type="match status" value="5"/>
</dbReference>
<feature type="coiled-coil region" evidence="1">
    <location>
        <begin position="68"/>
        <end position="102"/>
    </location>
</feature>
<dbReference type="SUPFAM" id="SSF48452">
    <property type="entry name" value="TPR-like"/>
    <property type="match status" value="3"/>
</dbReference>
<dbReference type="PANTHER" id="PTHR10098:SF108">
    <property type="entry name" value="TETRATRICOPEPTIDE REPEAT PROTEIN 28"/>
    <property type="match status" value="1"/>
</dbReference>
<evidence type="ECO:0000313" key="5">
    <source>
        <dbReference type="Proteomes" id="UP000287171"/>
    </source>
</evidence>